<dbReference type="AlphaFoldDB" id="A0A453KA64"/>
<reference evidence="3" key="2">
    <citation type="journal article" date="2017" name="Nat. Plants">
        <title>The Aegilops tauschii genome reveals multiple impacts of transposons.</title>
        <authorList>
            <person name="Zhao G."/>
            <person name="Zou C."/>
            <person name="Li K."/>
            <person name="Wang K."/>
            <person name="Li T."/>
            <person name="Gao L."/>
            <person name="Zhang X."/>
            <person name="Wang H."/>
            <person name="Yang Z."/>
            <person name="Liu X."/>
            <person name="Jiang W."/>
            <person name="Mao L."/>
            <person name="Kong X."/>
            <person name="Jiao Y."/>
            <person name="Jia J."/>
        </authorList>
    </citation>
    <scope>NUCLEOTIDE SEQUENCE [LARGE SCALE GENOMIC DNA]</scope>
    <source>
        <strain evidence="3">cv. AL8/78</strain>
    </source>
</reference>
<proteinExistence type="predicted"/>
<dbReference type="Gramene" id="AET5Gv20355500.8">
    <property type="protein sequence ID" value="AET5Gv20355500.8"/>
    <property type="gene ID" value="AET5Gv20355500"/>
</dbReference>
<reference evidence="2" key="4">
    <citation type="submission" date="2019-03" db="UniProtKB">
        <authorList>
            <consortium name="EnsemblPlants"/>
        </authorList>
    </citation>
    <scope>IDENTIFICATION</scope>
</reference>
<evidence type="ECO:0000313" key="3">
    <source>
        <dbReference type="Proteomes" id="UP000015105"/>
    </source>
</evidence>
<evidence type="ECO:0000256" key="1">
    <source>
        <dbReference type="SAM" id="MobiDB-lite"/>
    </source>
</evidence>
<reference evidence="2" key="5">
    <citation type="journal article" date="2021" name="G3 (Bethesda)">
        <title>Aegilops tauschii genome assembly Aet v5.0 features greater sequence contiguity and improved annotation.</title>
        <authorList>
            <person name="Wang L."/>
            <person name="Zhu T."/>
            <person name="Rodriguez J.C."/>
            <person name="Deal K.R."/>
            <person name="Dubcovsky J."/>
            <person name="McGuire P.E."/>
            <person name="Lux T."/>
            <person name="Spannagl M."/>
            <person name="Mayer K.F.X."/>
            <person name="Baldrich P."/>
            <person name="Meyers B.C."/>
            <person name="Huo N."/>
            <person name="Gu Y.Q."/>
            <person name="Zhou H."/>
            <person name="Devos K.M."/>
            <person name="Bennetzen J.L."/>
            <person name="Unver T."/>
            <person name="Budak H."/>
            <person name="Gulick P.J."/>
            <person name="Galiba G."/>
            <person name="Kalapos B."/>
            <person name="Nelson D.R."/>
            <person name="Li P."/>
            <person name="You F.M."/>
            <person name="Luo M.C."/>
            <person name="Dvorak J."/>
        </authorList>
    </citation>
    <scope>NUCLEOTIDE SEQUENCE [LARGE SCALE GENOMIC DNA]</scope>
    <source>
        <strain evidence="2">cv. AL8/78</strain>
    </source>
</reference>
<keyword evidence="3" id="KW-1185">Reference proteome</keyword>
<feature type="region of interest" description="Disordered" evidence="1">
    <location>
        <begin position="40"/>
        <end position="91"/>
    </location>
</feature>
<organism evidence="2 3">
    <name type="scientific">Aegilops tauschii subsp. strangulata</name>
    <name type="common">Goatgrass</name>
    <dbReference type="NCBI Taxonomy" id="200361"/>
    <lineage>
        <taxon>Eukaryota</taxon>
        <taxon>Viridiplantae</taxon>
        <taxon>Streptophyta</taxon>
        <taxon>Embryophyta</taxon>
        <taxon>Tracheophyta</taxon>
        <taxon>Spermatophyta</taxon>
        <taxon>Magnoliopsida</taxon>
        <taxon>Liliopsida</taxon>
        <taxon>Poales</taxon>
        <taxon>Poaceae</taxon>
        <taxon>BOP clade</taxon>
        <taxon>Pooideae</taxon>
        <taxon>Triticodae</taxon>
        <taxon>Triticeae</taxon>
        <taxon>Triticinae</taxon>
        <taxon>Aegilops</taxon>
    </lineage>
</organism>
<name>A0A453KA64_AEGTS</name>
<reference evidence="3" key="1">
    <citation type="journal article" date="2014" name="Science">
        <title>Ancient hybridizations among the ancestral genomes of bread wheat.</title>
        <authorList>
            <consortium name="International Wheat Genome Sequencing Consortium,"/>
            <person name="Marcussen T."/>
            <person name="Sandve S.R."/>
            <person name="Heier L."/>
            <person name="Spannagl M."/>
            <person name="Pfeifer M."/>
            <person name="Jakobsen K.S."/>
            <person name="Wulff B.B."/>
            <person name="Steuernagel B."/>
            <person name="Mayer K.F."/>
            <person name="Olsen O.A."/>
        </authorList>
    </citation>
    <scope>NUCLEOTIDE SEQUENCE [LARGE SCALE GENOMIC DNA]</scope>
    <source>
        <strain evidence="3">cv. AL8/78</strain>
    </source>
</reference>
<evidence type="ECO:0000313" key="2">
    <source>
        <dbReference type="EnsemblPlants" id="AET5Gv20355500.8"/>
    </source>
</evidence>
<reference evidence="2" key="3">
    <citation type="journal article" date="2017" name="Nature">
        <title>Genome sequence of the progenitor of the wheat D genome Aegilops tauschii.</title>
        <authorList>
            <person name="Luo M.C."/>
            <person name="Gu Y.Q."/>
            <person name="Puiu D."/>
            <person name="Wang H."/>
            <person name="Twardziok S.O."/>
            <person name="Deal K.R."/>
            <person name="Huo N."/>
            <person name="Zhu T."/>
            <person name="Wang L."/>
            <person name="Wang Y."/>
            <person name="McGuire P.E."/>
            <person name="Liu S."/>
            <person name="Long H."/>
            <person name="Ramasamy R.K."/>
            <person name="Rodriguez J.C."/>
            <person name="Van S.L."/>
            <person name="Yuan L."/>
            <person name="Wang Z."/>
            <person name="Xia Z."/>
            <person name="Xiao L."/>
            <person name="Anderson O.D."/>
            <person name="Ouyang S."/>
            <person name="Liang Y."/>
            <person name="Zimin A.V."/>
            <person name="Pertea G."/>
            <person name="Qi P."/>
            <person name="Bennetzen J.L."/>
            <person name="Dai X."/>
            <person name="Dawson M.W."/>
            <person name="Muller H.G."/>
            <person name="Kugler K."/>
            <person name="Rivarola-Duarte L."/>
            <person name="Spannagl M."/>
            <person name="Mayer K.F.X."/>
            <person name="Lu F.H."/>
            <person name="Bevan M.W."/>
            <person name="Leroy P."/>
            <person name="Li P."/>
            <person name="You F.M."/>
            <person name="Sun Q."/>
            <person name="Liu Z."/>
            <person name="Lyons E."/>
            <person name="Wicker T."/>
            <person name="Salzberg S.L."/>
            <person name="Devos K.M."/>
            <person name="Dvorak J."/>
        </authorList>
    </citation>
    <scope>NUCLEOTIDE SEQUENCE [LARGE SCALE GENOMIC DNA]</scope>
    <source>
        <strain evidence="2">cv. AL8/78</strain>
    </source>
</reference>
<dbReference type="EnsemblPlants" id="AET5Gv20355500.8">
    <property type="protein sequence ID" value="AET5Gv20355500.8"/>
    <property type="gene ID" value="AET5Gv20355500"/>
</dbReference>
<dbReference type="Proteomes" id="UP000015105">
    <property type="component" value="Chromosome 5D"/>
</dbReference>
<sequence>PATWPQCTYIPLLDQSTQSFYPLINTRHLFSSSHLQPFYLNPPRKAKPPKHPSSPLPLAESPISLPHPTKSQNAHRHGHYHGELWTPARSS</sequence>
<protein>
    <submittedName>
        <fullName evidence="2">Uncharacterized protein</fullName>
    </submittedName>
</protein>
<accession>A0A453KA64</accession>